<dbReference type="Proteomes" id="UP001059041">
    <property type="component" value="Linkage Group LG10"/>
</dbReference>
<evidence type="ECO:0000313" key="2">
    <source>
        <dbReference type="Proteomes" id="UP001059041"/>
    </source>
</evidence>
<accession>A0A9W7WJT9</accession>
<proteinExistence type="predicted"/>
<dbReference type="GO" id="GO:0030154">
    <property type="term" value="P:cell differentiation"/>
    <property type="evidence" value="ECO:0007669"/>
    <property type="project" value="TreeGrafter"/>
</dbReference>
<dbReference type="EMBL" id="JAFHDT010000010">
    <property type="protein sequence ID" value="KAI7804587.1"/>
    <property type="molecule type" value="Genomic_DNA"/>
</dbReference>
<evidence type="ECO:0000313" key="1">
    <source>
        <dbReference type="EMBL" id="KAI7804587.1"/>
    </source>
</evidence>
<organism evidence="1 2">
    <name type="scientific">Triplophysa rosa</name>
    <name type="common">Cave loach</name>
    <dbReference type="NCBI Taxonomy" id="992332"/>
    <lineage>
        <taxon>Eukaryota</taxon>
        <taxon>Metazoa</taxon>
        <taxon>Chordata</taxon>
        <taxon>Craniata</taxon>
        <taxon>Vertebrata</taxon>
        <taxon>Euteleostomi</taxon>
        <taxon>Actinopterygii</taxon>
        <taxon>Neopterygii</taxon>
        <taxon>Teleostei</taxon>
        <taxon>Ostariophysi</taxon>
        <taxon>Cypriniformes</taxon>
        <taxon>Nemacheilidae</taxon>
        <taxon>Triplophysa</taxon>
    </lineage>
</organism>
<dbReference type="PANTHER" id="PTHR23039">
    <property type="entry name" value="NANCE-HORAN SYNDROME PROTEIN"/>
    <property type="match status" value="1"/>
</dbReference>
<dbReference type="PANTHER" id="PTHR23039:SF3">
    <property type="entry name" value="NHS-LIKE PROTEIN 1"/>
    <property type="match status" value="1"/>
</dbReference>
<comment type="caution">
    <text evidence="1">The sequence shown here is derived from an EMBL/GenBank/DDBJ whole genome shotgun (WGS) entry which is preliminary data.</text>
</comment>
<protein>
    <submittedName>
        <fullName evidence="1">NHS-like protein 1</fullName>
    </submittedName>
</protein>
<dbReference type="Gene3D" id="1.20.5.340">
    <property type="match status" value="1"/>
</dbReference>
<gene>
    <name evidence="1" type="ORF">IRJ41_015120</name>
</gene>
<dbReference type="AlphaFoldDB" id="A0A9W7WJT9"/>
<keyword evidence="2" id="KW-1185">Reference proteome</keyword>
<sequence>MPFYKRTVKSRCLCRLTKEGLEVGAGACGVFNRDLFPSLDDVNCKALINILHQLSDLSHHACSIFQELQTEAAAVVSKASALQYRLDSLQETVADLNHKRIKIHKLRSTCRSRNMVKVGTLYVSAGSKTIAGQTQGHYQPLLQRVA</sequence>
<name>A0A9W7WJT9_TRIRA</name>
<reference evidence="1" key="1">
    <citation type="submission" date="2021-02" db="EMBL/GenBank/DDBJ databases">
        <title>Comparative genomics reveals that relaxation of natural selection precedes convergent phenotypic evolution of cavefish.</title>
        <authorList>
            <person name="Peng Z."/>
        </authorList>
    </citation>
    <scope>NUCLEOTIDE SEQUENCE</scope>
    <source>
        <tissue evidence="1">Muscle</tissue>
    </source>
</reference>